<proteinExistence type="predicted"/>
<protein>
    <submittedName>
        <fullName evidence="1">Uncharacterized protein</fullName>
    </submittedName>
</protein>
<dbReference type="EMBL" id="CP002293">
    <property type="protein sequence ID" value="ADP74356.1"/>
    <property type="molecule type" value="Genomic_DNA"/>
</dbReference>
<gene>
    <name evidence="1" type="ORF">GY4MC1_1579</name>
</gene>
<sequence length="75" mass="8970">MYVNTDLSFRMKDSFCRIWHRSPNGRLPDVIGPVPSVTLDKRFPLFHFVTKIIIIQKEVVNKHLCDENKRKRLHH</sequence>
<organism evidence="1">
    <name type="scientific">Geobacillus sp. (strain Y4.1MC1)</name>
    <dbReference type="NCBI Taxonomy" id="581103"/>
    <lineage>
        <taxon>Bacteria</taxon>
        <taxon>Bacillati</taxon>
        <taxon>Bacillota</taxon>
        <taxon>Bacilli</taxon>
        <taxon>Bacillales</taxon>
        <taxon>Anoxybacillaceae</taxon>
        <taxon>Geobacillus</taxon>
    </lineage>
</organism>
<reference evidence="1" key="1">
    <citation type="submission" date="2010-10" db="EMBL/GenBank/DDBJ databases">
        <title>Complete sequence of chromosome of Geobacillus sp. Y4.1MC1.</title>
        <authorList>
            <consortium name="US DOE Joint Genome Institute"/>
            <person name="Lucas S."/>
            <person name="Copeland A."/>
            <person name="Lapidus A."/>
            <person name="Cheng J.-F."/>
            <person name="Bruce D."/>
            <person name="Goodwin L."/>
            <person name="Pitluck S."/>
            <person name="Chertkov O."/>
            <person name="Zhang X."/>
            <person name="Detter J.C."/>
            <person name="Han C."/>
            <person name="Tapia R."/>
            <person name="Land M."/>
            <person name="Hauser L."/>
            <person name="Jeffries C."/>
            <person name="Kyrpides N."/>
            <person name="Ivanova N."/>
            <person name="Ovchinnikova G."/>
            <person name="Brumm P."/>
            <person name="Mead D."/>
            <person name="Woyke T."/>
        </authorList>
    </citation>
    <scope>NUCLEOTIDE SEQUENCE [LARGE SCALE GENOMIC DNA]</scope>
    <source>
        <strain evidence="1">Y4.1MC1</strain>
    </source>
</reference>
<name>A0A7U3YEN5_GEOS0</name>
<dbReference type="AlphaFoldDB" id="A0A7U3YEN5"/>
<evidence type="ECO:0000313" key="1">
    <source>
        <dbReference type="EMBL" id="ADP74356.1"/>
    </source>
</evidence>
<accession>A0A7U3YEN5</accession>
<dbReference type="KEGG" id="gmc:GY4MC1_1579"/>